<accession>A0A5R9BYS0</accession>
<dbReference type="InterPro" id="IPR012865">
    <property type="entry name" value="DUF1642"/>
</dbReference>
<organism evidence="1 2">
    <name type="scientific">Pediococcus stilesii</name>
    <dbReference type="NCBI Taxonomy" id="331679"/>
    <lineage>
        <taxon>Bacteria</taxon>
        <taxon>Bacillati</taxon>
        <taxon>Bacillota</taxon>
        <taxon>Bacilli</taxon>
        <taxon>Lactobacillales</taxon>
        <taxon>Lactobacillaceae</taxon>
        <taxon>Pediococcus</taxon>
    </lineage>
</organism>
<name>A0A5R9BYS0_9LACO</name>
<gene>
    <name evidence="1" type="ORF">FEZ51_01985</name>
</gene>
<dbReference type="Proteomes" id="UP000305541">
    <property type="component" value="Unassembled WGS sequence"/>
</dbReference>
<dbReference type="EMBL" id="VBTH01000002">
    <property type="protein sequence ID" value="TLQ05453.1"/>
    <property type="molecule type" value="Genomic_DNA"/>
</dbReference>
<dbReference type="Pfam" id="PF07852">
    <property type="entry name" value="DUF1642"/>
    <property type="match status" value="1"/>
</dbReference>
<reference evidence="1 2" key="1">
    <citation type="submission" date="2019-05" db="EMBL/GenBank/DDBJ databases">
        <title>The metagenome of a microbial culture collection derived from dairy environment covers the genomic content of the human microbiome.</title>
        <authorList>
            <person name="Roder T."/>
            <person name="Wuthrich D."/>
            <person name="Sattari Z."/>
            <person name="Von Ah U."/>
            <person name="Bar C."/>
            <person name="Ronchi F."/>
            <person name="Macpherson A.J."/>
            <person name="Ganal-Vonarburg S.C."/>
            <person name="Bruggmann R."/>
            <person name="Vergeres G."/>
        </authorList>
    </citation>
    <scope>NUCLEOTIDE SEQUENCE [LARGE SCALE GENOMIC DNA]</scope>
    <source>
        <strain evidence="1 2">FAM 18815</strain>
    </source>
</reference>
<comment type="caution">
    <text evidence="1">The sequence shown here is derived from an EMBL/GenBank/DDBJ whole genome shotgun (WGS) entry which is preliminary data.</text>
</comment>
<dbReference type="OrthoDB" id="2243928at2"/>
<sequence>MGTTVSIWGGNGIMDLAEVKERLAMKIAQAGREVDESVPGNIAYDEAKVSIQDYRYALDLVGEIDYPSKPVVPQFVADWITIAALNCDYEPIRMAEWIADNVDEDTDYHFDWLENLDNQRLLLTALISNYEVEKETEYQVKVKGIAPDKKNVLRYHKNFGLFGLAGVTDVDMFKTKFTKEWLKDNWSEYEAYNNAGLLEFEEVEDE</sequence>
<evidence type="ECO:0000313" key="2">
    <source>
        <dbReference type="Proteomes" id="UP000305541"/>
    </source>
</evidence>
<proteinExistence type="predicted"/>
<dbReference type="AlphaFoldDB" id="A0A5R9BYS0"/>
<evidence type="ECO:0000313" key="1">
    <source>
        <dbReference type="EMBL" id="TLQ05453.1"/>
    </source>
</evidence>
<protein>
    <submittedName>
        <fullName evidence="1">DUF1642 domain-containing protein</fullName>
    </submittedName>
</protein>